<evidence type="ECO:0000313" key="1">
    <source>
        <dbReference type="Proteomes" id="UP000887579"/>
    </source>
</evidence>
<name>A0AC34GM90_9BILA</name>
<evidence type="ECO:0000313" key="2">
    <source>
        <dbReference type="WBParaSite" id="ES5_v2.g30751.t1"/>
    </source>
</evidence>
<organism evidence="1 2">
    <name type="scientific">Panagrolaimus sp. ES5</name>
    <dbReference type="NCBI Taxonomy" id="591445"/>
    <lineage>
        <taxon>Eukaryota</taxon>
        <taxon>Metazoa</taxon>
        <taxon>Ecdysozoa</taxon>
        <taxon>Nematoda</taxon>
        <taxon>Chromadorea</taxon>
        <taxon>Rhabditida</taxon>
        <taxon>Tylenchina</taxon>
        <taxon>Panagrolaimomorpha</taxon>
        <taxon>Panagrolaimoidea</taxon>
        <taxon>Panagrolaimidae</taxon>
        <taxon>Panagrolaimus</taxon>
    </lineage>
</organism>
<dbReference type="WBParaSite" id="ES5_v2.g30751.t1">
    <property type="protein sequence ID" value="ES5_v2.g30751.t1"/>
    <property type="gene ID" value="ES5_v2.g30751"/>
</dbReference>
<accession>A0AC34GM90</accession>
<sequence length="130" mass="13379">FIFAYLLATALSQNHTRPVQHGFTTRQRSLGAPSRIHGVQQGYAGPYGGGASGGAVGGYAPQGGGFAPQGGGGAISGGGGDFNPQLLSCGRGNPGIKARINQRGFQYFSSLIAPILDQEIKRARIPPINQ</sequence>
<dbReference type="Proteomes" id="UP000887579">
    <property type="component" value="Unplaced"/>
</dbReference>
<protein>
    <submittedName>
        <fullName evidence="2">Uncharacterized protein</fullName>
    </submittedName>
</protein>
<reference evidence="2" key="1">
    <citation type="submission" date="2022-11" db="UniProtKB">
        <authorList>
            <consortium name="WormBaseParasite"/>
        </authorList>
    </citation>
    <scope>IDENTIFICATION</scope>
</reference>
<proteinExistence type="predicted"/>